<comment type="caution">
    <text evidence="2">The sequence shown here is derived from an EMBL/GenBank/DDBJ whole genome shotgun (WGS) entry which is preliminary data.</text>
</comment>
<proteinExistence type="predicted"/>
<feature type="transmembrane region" description="Helical" evidence="1">
    <location>
        <begin position="97"/>
        <end position="117"/>
    </location>
</feature>
<feature type="transmembrane region" description="Helical" evidence="1">
    <location>
        <begin position="152"/>
        <end position="169"/>
    </location>
</feature>
<feature type="transmembrane region" description="Helical" evidence="1">
    <location>
        <begin position="32"/>
        <end position="51"/>
    </location>
</feature>
<keyword evidence="1" id="KW-0472">Membrane</keyword>
<dbReference type="Proteomes" id="UP000625735">
    <property type="component" value="Unassembled WGS sequence"/>
</dbReference>
<evidence type="ECO:0000313" key="2">
    <source>
        <dbReference type="EMBL" id="GGD30210.1"/>
    </source>
</evidence>
<keyword evidence="1" id="KW-0812">Transmembrane</keyword>
<feature type="transmembrane region" description="Helical" evidence="1">
    <location>
        <begin position="72"/>
        <end position="91"/>
    </location>
</feature>
<evidence type="ECO:0000256" key="1">
    <source>
        <dbReference type="SAM" id="Phobius"/>
    </source>
</evidence>
<feature type="transmembrane region" description="Helical" evidence="1">
    <location>
        <begin position="359"/>
        <end position="375"/>
    </location>
</feature>
<name>A0A917DDV3_9FLAO</name>
<dbReference type="AlphaFoldDB" id="A0A917DDV3"/>
<accession>A0A917DDV3</accession>
<feature type="transmembrane region" description="Helical" evidence="1">
    <location>
        <begin position="129"/>
        <end position="146"/>
    </location>
</feature>
<keyword evidence="3" id="KW-1185">Reference proteome</keyword>
<feature type="transmembrane region" description="Helical" evidence="1">
    <location>
        <begin position="219"/>
        <end position="239"/>
    </location>
</feature>
<reference evidence="2" key="1">
    <citation type="journal article" date="2014" name="Int. J. Syst. Evol. Microbiol.">
        <title>Complete genome sequence of Corynebacterium casei LMG S-19264T (=DSM 44701T), isolated from a smear-ripened cheese.</title>
        <authorList>
            <consortium name="US DOE Joint Genome Institute (JGI-PGF)"/>
            <person name="Walter F."/>
            <person name="Albersmeier A."/>
            <person name="Kalinowski J."/>
            <person name="Ruckert C."/>
        </authorList>
    </citation>
    <scope>NUCLEOTIDE SEQUENCE</scope>
    <source>
        <strain evidence="2">CGMCC 1.12506</strain>
    </source>
</reference>
<feature type="transmembrane region" description="Helical" evidence="1">
    <location>
        <begin position="335"/>
        <end position="353"/>
    </location>
</feature>
<protein>
    <submittedName>
        <fullName evidence="2">Uncharacterized protein</fullName>
    </submittedName>
</protein>
<keyword evidence="1" id="KW-1133">Transmembrane helix</keyword>
<dbReference type="EMBL" id="BMFG01000007">
    <property type="protein sequence ID" value="GGD30210.1"/>
    <property type="molecule type" value="Genomic_DNA"/>
</dbReference>
<reference evidence="2" key="2">
    <citation type="submission" date="2020-09" db="EMBL/GenBank/DDBJ databases">
        <authorList>
            <person name="Sun Q."/>
            <person name="Zhou Y."/>
        </authorList>
    </citation>
    <scope>NUCLEOTIDE SEQUENCE</scope>
    <source>
        <strain evidence="2">CGMCC 1.12506</strain>
    </source>
</reference>
<feature type="transmembrane region" description="Helical" evidence="1">
    <location>
        <begin position="176"/>
        <end position="207"/>
    </location>
</feature>
<gene>
    <name evidence="2" type="ORF">GCM10011343_20510</name>
</gene>
<sequence>MDVVLVILLLFLANKLFLTSLAKKHAFFDKSLIFKVFLYHLLFCFIYYLYASFNPSDSKHYYFVATLRKDDWMGLFETGTNFINFLAVPFIELGLSYESLMLVFSWFGYVGFVYAYLFFKENITTPIKIFGNVDFLTLLLFLPNMHFWSVSLGKGSVIFMGIMMFMYAIKKPKQRLHLLLIASFFVYMVRPHIMFFLLTSVCVGILFGKERISQTTKALVIIASVSFLIAASNSILSIVNLENSQDVFSDFEAFATVRATELSKAGSGLDINSYPLPLKLFTFWFRPLFIDAPSIVGLFSSVENLMYLLIFFKACNMGFLKYLKSSPFLVKASFIAFLSVSFAMTFITSNLGIIMRQKAMVMYFGFFVIFSYLVYRREQRLKAV</sequence>
<evidence type="ECO:0000313" key="3">
    <source>
        <dbReference type="Proteomes" id="UP000625735"/>
    </source>
</evidence>
<organism evidence="2 3">
    <name type="scientific">Flavobacterium orientale</name>
    <dbReference type="NCBI Taxonomy" id="1756020"/>
    <lineage>
        <taxon>Bacteria</taxon>
        <taxon>Pseudomonadati</taxon>
        <taxon>Bacteroidota</taxon>
        <taxon>Flavobacteriia</taxon>
        <taxon>Flavobacteriales</taxon>
        <taxon>Flavobacteriaceae</taxon>
        <taxon>Flavobacterium</taxon>
    </lineage>
</organism>